<feature type="region of interest" description="Disordered" evidence="1">
    <location>
        <begin position="174"/>
        <end position="195"/>
    </location>
</feature>
<proteinExistence type="predicted"/>
<evidence type="ECO:0000313" key="4">
    <source>
        <dbReference type="Proteomes" id="UP000656244"/>
    </source>
</evidence>
<dbReference type="Pfam" id="PF09697">
    <property type="entry name" value="Porph_ging"/>
    <property type="match status" value="1"/>
</dbReference>
<comment type="caution">
    <text evidence="3">The sequence shown here is derived from an EMBL/GenBank/DDBJ whole genome shotgun (WGS) entry which is preliminary data.</text>
</comment>
<organism evidence="3 4">
    <name type="scientific">Hyunsoonleella aquatilis</name>
    <dbReference type="NCBI Taxonomy" id="2762758"/>
    <lineage>
        <taxon>Bacteria</taxon>
        <taxon>Pseudomonadati</taxon>
        <taxon>Bacteroidota</taxon>
        <taxon>Flavobacteriia</taxon>
        <taxon>Flavobacteriales</taxon>
        <taxon>Flavobacteriaceae</taxon>
    </lineage>
</organism>
<evidence type="ECO:0000256" key="1">
    <source>
        <dbReference type="SAM" id="MobiDB-lite"/>
    </source>
</evidence>
<dbReference type="Proteomes" id="UP000656244">
    <property type="component" value="Unassembled WGS sequence"/>
</dbReference>
<evidence type="ECO:0000256" key="2">
    <source>
        <dbReference type="SAM" id="SignalP"/>
    </source>
</evidence>
<dbReference type="RefSeq" id="WP_186560444.1">
    <property type="nucleotide sequence ID" value="NZ_JACNMF010000002.1"/>
</dbReference>
<feature type="signal peptide" evidence="2">
    <location>
        <begin position="1"/>
        <end position="23"/>
    </location>
</feature>
<name>A0A923H9G4_9FLAO</name>
<dbReference type="EMBL" id="JACNMF010000002">
    <property type="protein sequence ID" value="MBC3758059.1"/>
    <property type="molecule type" value="Genomic_DNA"/>
</dbReference>
<reference evidence="3" key="1">
    <citation type="submission" date="2020-08" db="EMBL/GenBank/DDBJ databases">
        <title>Hyunsoonleella sp. strain SJ7 genome sequencing and assembly.</title>
        <authorList>
            <person name="Kim I."/>
        </authorList>
    </citation>
    <scope>NUCLEOTIDE SEQUENCE</scope>
    <source>
        <strain evidence="3">SJ7</strain>
    </source>
</reference>
<gene>
    <name evidence="3" type="ORF">H7U19_06560</name>
</gene>
<dbReference type="InterPro" id="IPR005901">
    <property type="entry name" value="GLPGLI"/>
</dbReference>
<keyword evidence="4" id="KW-1185">Reference proteome</keyword>
<sequence length="286" mass="33186">MKTTVIKITILTLLFCLPSLNFAQEFQGRAEYVYKAQMNLGRWGAKMSEAQKKQVAARLKNRLEKTYILDFNKEASVYNEYEKLDALSGATDSWGKNFMPGEQYKNLKTNTFVQDQEFYGKRFLIKDKLLEINWKMDAETKQIGNYNCFKAMALIPSSELAFWEFSWGRLRQETQEDSVETAEASSDEKEEPEEIPMTEVEAWYTPQIPISQGPSEFWGLPGLILELNIGTTTILCSKIVINPQEKIKIEAPKKGQEATKKEYKDIIFQKMKEFRDNRGGRRYNRS</sequence>
<protein>
    <submittedName>
        <fullName evidence="3">GLPGLI family protein</fullName>
    </submittedName>
</protein>
<feature type="chain" id="PRO_5036955189" evidence="2">
    <location>
        <begin position="24"/>
        <end position="286"/>
    </location>
</feature>
<dbReference type="NCBIfam" id="TIGR01200">
    <property type="entry name" value="GLPGLI"/>
    <property type="match status" value="1"/>
</dbReference>
<accession>A0A923H9G4</accession>
<dbReference type="AlphaFoldDB" id="A0A923H9G4"/>
<keyword evidence="2" id="KW-0732">Signal</keyword>
<evidence type="ECO:0000313" key="3">
    <source>
        <dbReference type="EMBL" id="MBC3758059.1"/>
    </source>
</evidence>